<dbReference type="EMBL" id="OZ023705">
    <property type="protein sequence ID" value="CAK9875375.1"/>
    <property type="molecule type" value="Genomic_DNA"/>
</dbReference>
<evidence type="ECO:0000313" key="3">
    <source>
        <dbReference type="EMBL" id="CAK9875375.1"/>
    </source>
</evidence>
<reference evidence="3" key="1">
    <citation type="submission" date="2024-03" db="EMBL/GenBank/DDBJ databases">
        <authorList>
            <consortium name="ELIXIR-Norway"/>
            <consortium name="Elixir Norway"/>
        </authorList>
    </citation>
    <scope>NUCLEOTIDE SEQUENCE</scope>
</reference>
<accession>A0ABP1BID7</accession>
<evidence type="ECO:0000313" key="4">
    <source>
        <dbReference type="Proteomes" id="UP001497522"/>
    </source>
</evidence>
<keyword evidence="4" id="KW-1185">Reference proteome</keyword>
<proteinExistence type="predicted"/>
<dbReference type="EC" id="2.4.1.21" evidence="2"/>
<comment type="catalytic activity">
    <reaction evidence="1">
        <text>[(1-&gt;4)-alpha-D-glucosyl](n) + ADP-alpha-D-glucose = [(1-&gt;4)-alpha-D-glucosyl](n+1) + ADP + H(+)</text>
        <dbReference type="Rhea" id="RHEA:18189"/>
        <dbReference type="Rhea" id="RHEA-COMP:9584"/>
        <dbReference type="Rhea" id="RHEA-COMP:9587"/>
        <dbReference type="ChEBI" id="CHEBI:15378"/>
        <dbReference type="ChEBI" id="CHEBI:15444"/>
        <dbReference type="ChEBI" id="CHEBI:57498"/>
        <dbReference type="ChEBI" id="CHEBI:456216"/>
        <dbReference type="EC" id="2.4.1.21"/>
    </reaction>
</comment>
<name>A0ABP1BID7_9BRYO</name>
<dbReference type="Gene3D" id="3.40.50.2000">
    <property type="entry name" value="Glycogen Phosphorylase B"/>
    <property type="match status" value="2"/>
</dbReference>
<gene>
    <name evidence="3" type="ORF">CSSPJE1EN2_LOCUS17624</name>
</gene>
<dbReference type="Proteomes" id="UP001497522">
    <property type="component" value="Chromosome 4"/>
</dbReference>
<protein>
    <recommendedName>
        <fullName evidence="2">starch synthase</fullName>
        <ecNumber evidence="2">2.4.1.21</ecNumber>
    </recommendedName>
</protein>
<sequence length="194" mass="21374">MNCPASSLAAAATAHLSHMKQGPLLAQNLVINYCLGFHAGYDPKSGASPNFGPELVSQLTVGPCFGNAPLLGPYPTLSVEFRTDIVSVCLQMIAMQYGSIPVVRETGGLADSVFDVDNESIPIEKQNGFSFQSPDEEGLNWALDRAISYYKKKPDWWRKLVKKVMKIDFSWDISADQYVDLYNQIVTNVHITKA</sequence>
<organism evidence="3 4">
    <name type="scientific">Sphagnum jensenii</name>
    <dbReference type="NCBI Taxonomy" id="128206"/>
    <lineage>
        <taxon>Eukaryota</taxon>
        <taxon>Viridiplantae</taxon>
        <taxon>Streptophyta</taxon>
        <taxon>Embryophyta</taxon>
        <taxon>Bryophyta</taxon>
        <taxon>Sphagnophytina</taxon>
        <taxon>Sphagnopsida</taxon>
        <taxon>Sphagnales</taxon>
        <taxon>Sphagnaceae</taxon>
        <taxon>Sphagnum</taxon>
    </lineage>
</organism>
<dbReference type="PANTHER" id="PTHR46083:SF2">
    <property type="entry name" value="STARCH SYNTHASE 4, CHLOROPLASTIC_AMYLOPLASTIC-RELATED"/>
    <property type="match status" value="1"/>
</dbReference>
<dbReference type="PANTHER" id="PTHR46083">
    <property type="match status" value="1"/>
</dbReference>
<dbReference type="SUPFAM" id="SSF53756">
    <property type="entry name" value="UDP-Glycosyltransferase/glycogen phosphorylase"/>
    <property type="match status" value="1"/>
</dbReference>
<evidence type="ECO:0000256" key="1">
    <source>
        <dbReference type="ARBA" id="ARBA00001478"/>
    </source>
</evidence>
<evidence type="ECO:0000256" key="2">
    <source>
        <dbReference type="ARBA" id="ARBA00012588"/>
    </source>
</evidence>